<evidence type="ECO:0000256" key="1">
    <source>
        <dbReference type="SAM" id="MobiDB-lite"/>
    </source>
</evidence>
<proteinExistence type="predicted"/>
<accession>A0A7J8CI97</accession>
<keyword evidence="3" id="KW-1185">Reference proteome</keyword>
<feature type="region of interest" description="Disordered" evidence="1">
    <location>
        <begin position="1"/>
        <end position="24"/>
    </location>
</feature>
<dbReference type="AlphaFoldDB" id="A0A7J8CI97"/>
<comment type="caution">
    <text evidence="2">The sequence shown here is derived from an EMBL/GenBank/DDBJ whole genome shotgun (WGS) entry which is preliminary data.</text>
</comment>
<sequence>MSGAGFRGWSTGARGAHRRRRTCLRNRNPKAGLAVNKVGTHCLLPLLSIQVGSKAGAGLSREPGSRRPRVGAPTGRTLLGGGSQHAEFRRSGPGAGWALRRLRTHCCRGKGFIAERLASHVALHAFYIGFAQTAELAGAPPESASRSCL</sequence>
<gene>
    <name evidence="2" type="ORF">HJG63_009033</name>
</gene>
<reference evidence="2 3" key="1">
    <citation type="journal article" date="2020" name="Nature">
        <title>Six reference-quality genomes reveal evolution of bat adaptations.</title>
        <authorList>
            <person name="Jebb D."/>
            <person name="Huang Z."/>
            <person name="Pippel M."/>
            <person name="Hughes G.M."/>
            <person name="Lavrichenko K."/>
            <person name="Devanna P."/>
            <person name="Winkler S."/>
            <person name="Jermiin L.S."/>
            <person name="Skirmuntt E.C."/>
            <person name="Katzourakis A."/>
            <person name="Burkitt-Gray L."/>
            <person name="Ray D.A."/>
            <person name="Sullivan K.A.M."/>
            <person name="Roscito J.G."/>
            <person name="Kirilenko B.M."/>
            <person name="Davalos L.M."/>
            <person name="Corthals A.P."/>
            <person name="Power M.L."/>
            <person name="Jones G."/>
            <person name="Ransome R.D."/>
            <person name="Dechmann D.K.N."/>
            <person name="Locatelli A.G."/>
            <person name="Puechmaille S.J."/>
            <person name="Fedrigo O."/>
            <person name="Jarvis E.D."/>
            <person name="Hiller M."/>
            <person name="Vernes S.C."/>
            <person name="Myers E.W."/>
            <person name="Teeling E.C."/>
        </authorList>
    </citation>
    <scope>NUCLEOTIDE SEQUENCE [LARGE SCALE GENOMIC DNA]</scope>
    <source>
        <strain evidence="2">MRouAeg1</strain>
        <tissue evidence="2">Muscle</tissue>
    </source>
</reference>
<protein>
    <submittedName>
        <fullName evidence="2">Uncharacterized protein</fullName>
    </submittedName>
</protein>
<evidence type="ECO:0000313" key="2">
    <source>
        <dbReference type="EMBL" id="KAF6410492.1"/>
    </source>
</evidence>
<evidence type="ECO:0000313" key="3">
    <source>
        <dbReference type="Proteomes" id="UP000593571"/>
    </source>
</evidence>
<feature type="compositionally biased region" description="Basic residues" evidence="1">
    <location>
        <begin position="15"/>
        <end position="24"/>
    </location>
</feature>
<dbReference type="Proteomes" id="UP000593571">
    <property type="component" value="Unassembled WGS sequence"/>
</dbReference>
<name>A0A7J8CI97_ROUAE</name>
<organism evidence="2 3">
    <name type="scientific">Rousettus aegyptiacus</name>
    <name type="common">Egyptian fruit bat</name>
    <name type="synonym">Pteropus aegyptiacus</name>
    <dbReference type="NCBI Taxonomy" id="9407"/>
    <lineage>
        <taxon>Eukaryota</taxon>
        <taxon>Metazoa</taxon>
        <taxon>Chordata</taxon>
        <taxon>Craniata</taxon>
        <taxon>Vertebrata</taxon>
        <taxon>Euteleostomi</taxon>
        <taxon>Mammalia</taxon>
        <taxon>Eutheria</taxon>
        <taxon>Laurasiatheria</taxon>
        <taxon>Chiroptera</taxon>
        <taxon>Yinpterochiroptera</taxon>
        <taxon>Pteropodoidea</taxon>
        <taxon>Pteropodidae</taxon>
        <taxon>Rousettinae</taxon>
        <taxon>Rousettus</taxon>
    </lineage>
</organism>
<dbReference type="EMBL" id="JACASE010000014">
    <property type="protein sequence ID" value="KAF6410492.1"/>
    <property type="molecule type" value="Genomic_DNA"/>
</dbReference>